<reference evidence="2" key="1">
    <citation type="submission" date="2020-02" db="EMBL/GenBank/DDBJ databases">
        <authorList>
            <person name="Meier V. D."/>
        </authorList>
    </citation>
    <scope>NUCLEOTIDE SEQUENCE</scope>
    <source>
        <strain evidence="2">AVDCRST_MAG08</strain>
    </source>
</reference>
<feature type="compositionally biased region" description="Basic and acidic residues" evidence="1">
    <location>
        <begin position="66"/>
        <end position="95"/>
    </location>
</feature>
<feature type="compositionally biased region" description="Basic residues" evidence="1">
    <location>
        <begin position="15"/>
        <end position="40"/>
    </location>
</feature>
<dbReference type="AlphaFoldDB" id="A0A6J4H545"/>
<protein>
    <submittedName>
        <fullName evidence="2">Chaperone protein DnaK</fullName>
    </submittedName>
</protein>
<gene>
    <name evidence="2" type="ORF">AVDCRST_MAG08-195</name>
</gene>
<dbReference type="EMBL" id="CADCTG010000023">
    <property type="protein sequence ID" value="CAA9213345.1"/>
    <property type="molecule type" value="Genomic_DNA"/>
</dbReference>
<accession>A0A6J4H545</accession>
<feature type="non-terminal residue" evidence="2">
    <location>
        <position position="266"/>
    </location>
</feature>
<evidence type="ECO:0000313" key="2">
    <source>
        <dbReference type="EMBL" id="CAA9213345.1"/>
    </source>
</evidence>
<feature type="compositionally biased region" description="Basic residues" evidence="1">
    <location>
        <begin position="188"/>
        <end position="235"/>
    </location>
</feature>
<feature type="region of interest" description="Disordered" evidence="1">
    <location>
        <begin position="1"/>
        <end position="266"/>
    </location>
</feature>
<organism evidence="2">
    <name type="scientific">uncultured Acetobacteraceae bacterium</name>
    <dbReference type="NCBI Taxonomy" id="169975"/>
    <lineage>
        <taxon>Bacteria</taxon>
        <taxon>Pseudomonadati</taxon>
        <taxon>Pseudomonadota</taxon>
        <taxon>Alphaproteobacteria</taxon>
        <taxon>Acetobacterales</taxon>
        <taxon>Acetobacteraceae</taxon>
        <taxon>environmental samples</taxon>
    </lineage>
</organism>
<proteinExistence type="predicted"/>
<feature type="compositionally biased region" description="Basic and acidic residues" evidence="1">
    <location>
        <begin position="169"/>
        <end position="187"/>
    </location>
</feature>
<evidence type="ECO:0000256" key="1">
    <source>
        <dbReference type="SAM" id="MobiDB-lite"/>
    </source>
</evidence>
<feature type="compositionally biased region" description="Basic and acidic residues" evidence="1">
    <location>
        <begin position="107"/>
        <end position="134"/>
    </location>
</feature>
<feature type="compositionally biased region" description="Basic residues" evidence="1">
    <location>
        <begin position="156"/>
        <end position="168"/>
    </location>
</feature>
<name>A0A6J4H545_9PROT</name>
<feature type="non-terminal residue" evidence="2">
    <location>
        <position position="1"/>
    </location>
</feature>
<sequence length="266" mass="31042">EQSNRYRPRHDQLLRRHHGRQGNAGRRKRGRRPHHPFHGRLRQERRAPGRPVRQAPGGDQPHQHPLRREAPDRPPLRRPHGQEGHGPRPLRDRPGRQRRRLGGGRWAEVRAAADQRLHPHQDEGNGRGLPRREGFAGGHHRPGVLQRRPAPGHQGSRLHRRPRSPAHHQRADGRGPRLRHGPEEDRHHRGLRPRRRHLRRVRAGDRRRRVRGEVHQRRHLPGRRGLRPARHRLPGRRVPQGAGHRPARRQARPPAAEGSSREGEDR</sequence>